<evidence type="ECO:0000313" key="1">
    <source>
        <dbReference type="EMBL" id="KKK66369.1"/>
    </source>
</evidence>
<dbReference type="AlphaFoldDB" id="A0A0F8ZIZ5"/>
<proteinExistence type="predicted"/>
<name>A0A0F8ZIZ5_9ZZZZ</name>
<organism evidence="1">
    <name type="scientific">marine sediment metagenome</name>
    <dbReference type="NCBI Taxonomy" id="412755"/>
    <lineage>
        <taxon>unclassified sequences</taxon>
        <taxon>metagenomes</taxon>
        <taxon>ecological metagenomes</taxon>
    </lineage>
</organism>
<comment type="caution">
    <text evidence="1">The sequence shown here is derived from an EMBL/GenBank/DDBJ whole genome shotgun (WGS) entry which is preliminary data.</text>
</comment>
<accession>A0A0F8ZIZ5</accession>
<sequence length="43" mass="5328">MKKEKHKWRKRKYKHYMNSVGDPEHHILIEETTEECEDCGARR</sequence>
<gene>
    <name evidence="1" type="ORF">LCGC14_2964780</name>
</gene>
<dbReference type="EMBL" id="LAZR01060112">
    <property type="protein sequence ID" value="KKK66369.1"/>
    <property type="molecule type" value="Genomic_DNA"/>
</dbReference>
<protein>
    <submittedName>
        <fullName evidence="1">Uncharacterized protein</fullName>
    </submittedName>
</protein>
<reference evidence="1" key="1">
    <citation type="journal article" date="2015" name="Nature">
        <title>Complex archaea that bridge the gap between prokaryotes and eukaryotes.</title>
        <authorList>
            <person name="Spang A."/>
            <person name="Saw J.H."/>
            <person name="Jorgensen S.L."/>
            <person name="Zaremba-Niedzwiedzka K."/>
            <person name="Martijn J."/>
            <person name="Lind A.E."/>
            <person name="van Eijk R."/>
            <person name="Schleper C."/>
            <person name="Guy L."/>
            <person name="Ettema T.J."/>
        </authorList>
    </citation>
    <scope>NUCLEOTIDE SEQUENCE</scope>
</reference>